<dbReference type="CDD" id="cd00054">
    <property type="entry name" value="EGF_CA"/>
    <property type="match status" value="1"/>
</dbReference>
<keyword evidence="7" id="KW-1185">Reference proteome</keyword>
<feature type="region of interest" description="Disordered" evidence="4">
    <location>
        <begin position="390"/>
        <end position="419"/>
    </location>
</feature>
<dbReference type="SMART" id="SM00181">
    <property type="entry name" value="EGF"/>
    <property type="match status" value="2"/>
</dbReference>
<dbReference type="SUPFAM" id="SSF57196">
    <property type="entry name" value="EGF/Laminin"/>
    <property type="match status" value="2"/>
</dbReference>
<keyword evidence="5" id="KW-0812">Transmembrane</keyword>
<dbReference type="AlphaFoldDB" id="A0A915PEW7"/>
<dbReference type="Pfam" id="PF07645">
    <property type="entry name" value="EGF_CA"/>
    <property type="match status" value="1"/>
</dbReference>
<feature type="disulfide bond" evidence="3">
    <location>
        <begin position="93"/>
        <end position="110"/>
    </location>
</feature>
<sequence length="419" mass="46719">MPSREEQQAVCECDPGYVDIRKSEKRTQLFDQDTLCLKMRDIDECALGITNCSGVAECIDKTIGYECHCPEGYIDGNPEEPGRVCGALLCDLCNSHGDCVHNALTNNITCVCSDGWSGEFCDVAPSKASMILLVILAILFLLLTLCCLLYFCTKCICFKRHNLLHREPFTYRRGAWPWSTLEASTSSESGADFSAMSAAGHEYYPEIGIPRAKLKSGNGVIDDQHRSLAVSRLHDYLDDGMHIPRAHLDRDNDGYDSTSQSSSEYTIREEVKRRVITDVTRKETKKTLTTADVHDTTAEFHVYPPIEVATESHSSSQVGTHHASSLLDKDEQERGESIAEFSIGNTRRDWSTAAGRSYEFSTDRDLESIISDSTAEDEVYDKKTSVKRSRNFEPTVGGGTERYRTEITTTKSTKGVSKY</sequence>
<feature type="region of interest" description="Disordered" evidence="4">
    <location>
        <begin position="310"/>
        <end position="334"/>
    </location>
</feature>
<feature type="compositionally biased region" description="Polar residues" evidence="4">
    <location>
        <begin position="406"/>
        <end position="419"/>
    </location>
</feature>
<dbReference type="WBParaSite" id="sdigi.contig1244.g10293.t1">
    <property type="protein sequence ID" value="sdigi.contig1244.g10293.t1"/>
    <property type="gene ID" value="sdigi.contig1244.g10293"/>
</dbReference>
<evidence type="ECO:0000259" key="6">
    <source>
        <dbReference type="PROSITE" id="PS50026"/>
    </source>
</evidence>
<keyword evidence="5" id="KW-0472">Membrane</keyword>
<dbReference type="PANTHER" id="PTHR24044">
    <property type="entry name" value="NOTCH LIGAND FAMILY MEMBER"/>
    <property type="match status" value="1"/>
</dbReference>
<name>A0A915PEW7_9BILA</name>
<dbReference type="PANTHER" id="PTHR24044:SF420">
    <property type="entry name" value="DELTA AND NOTCH-LIKE EPIDERMAL GROWTH FACTOR-RELATED RECEPTOR ISOFORM X1"/>
    <property type="match status" value="1"/>
</dbReference>
<evidence type="ECO:0000256" key="4">
    <source>
        <dbReference type="SAM" id="MobiDB-lite"/>
    </source>
</evidence>
<proteinExistence type="predicted"/>
<dbReference type="InterPro" id="IPR018097">
    <property type="entry name" value="EGF_Ca-bd_CS"/>
</dbReference>
<comment type="caution">
    <text evidence="3">Lacks conserved residue(s) required for the propagation of feature annotation.</text>
</comment>
<feature type="domain" description="EGF-like" evidence="6">
    <location>
        <begin position="86"/>
        <end position="122"/>
    </location>
</feature>
<dbReference type="GO" id="GO:0005112">
    <property type="term" value="F:Notch binding"/>
    <property type="evidence" value="ECO:0007669"/>
    <property type="project" value="TreeGrafter"/>
</dbReference>
<dbReference type="InterPro" id="IPR000742">
    <property type="entry name" value="EGF"/>
</dbReference>
<feature type="domain" description="EGF-like" evidence="6">
    <location>
        <begin position="41"/>
        <end position="79"/>
    </location>
</feature>
<feature type="transmembrane region" description="Helical" evidence="5">
    <location>
        <begin position="130"/>
        <end position="151"/>
    </location>
</feature>
<dbReference type="InterPro" id="IPR050906">
    <property type="entry name" value="Notch_signaling"/>
</dbReference>
<keyword evidence="5" id="KW-1133">Transmembrane helix</keyword>
<dbReference type="PROSITE" id="PS50026">
    <property type="entry name" value="EGF_3"/>
    <property type="match status" value="2"/>
</dbReference>
<organism evidence="7 8">
    <name type="scientific">Setaria digitata</name>
    <dbReference type="NCBI Taxonomy" id="48799"/>
    <lineage>
        <taxon>Eukaryota</taxon>
        <taxon>Metazoa</taxon>
        <taxon>Ecdysozoa</taxon>
        <taxon>Nematoda</taxon>
        <taxon>Chromadorea</taxon>
        <taxon>Rhabditida</taxon>
        <taxon>Spirurina</taxon>
        <taxon>Spiruromorpha</taxon>
        <taxon>Filarioidea</taxon>
        <taxon>Setariidae</taxon>
        <taxon>Setaria</taxon>
    </lineage>
</organism>
<evidence type="ECO:0000256" key="1">
    <source>
        <dbReference type="ARBA" id="ARBA00022536"/>
    </source>
</evidence>
<dbReference type="InterPro" id="IPR049883">
    <property type="entry name" value="NOTCH1_EGF-like"/>
</dbReference>
<dbReference type="Gene3D" id="2.10.25.10">
    <property type="entry name" value="Laminin"/>
    <property type="match status" value="1"/>
</dbReference>
<dbReference type="PROSITE" id="PS00010">
    <property type="entry name" value="ASX_HYDROXYL"/>
    <property type="match status" value="1"/>
</dbReference>
<dbReference type="Proteomes" id="UP000887581">
    <property type="component" value="Unplaced"/>
</dbReference>
<dbReference type="SMART" id="SM00179">
    <property type="entry name" value="EGF_CA"/>
    <property type="match status" value="1"/>
</dbReference>
<evidence type="ECO:0000256" key="2">
    <source>
        <dbReference type="ARBA" id="ARBA00023157"/>
    </source>
</evidence>
<evidence type="ECO:0000313" key="8">
    <source>
        <dbReference type="WBParaSite" id="sdigi.contig1244.g10293.t1"/>
    </source>
</evidence>
<accession>A0A915PEW7</accession>
<dbReference type="InterPro" id="IPR001881">
    <property type="entry name" value="EGF-like_Ca-bd_dom"/>
</dbReference>
<dbReference type="Pfam" id="PF25478">
    <property type="entry name" value="EGF_Mua-3"/>
    <property type="match status" value="1"/>
</dbReference>
<keyword evidence="2 3" id="KW-1015">Disulfide bond</keyword>
<evidence type="ECO:0000256" key="5">
    <source>
        <dbReference type="SAM" id="Phobius"/>
    </source>
</evidence>
<dbReference type="GO" id="GO:0005509">
    <property type="term" value="F:calcium ion binding"/>
    <property type="evidence" value="ECO:0007669"/>
    <property type="project" value="InterPro"/>
</dbReference>
<feature type="compositionally biased region" description="Polar residues" evidence="4">
    <location>
        <begin position="311"/>
        <end position="323"/>
    </location>
</feature>
<evidence type="ECO:0000313" key="7">
    <source>
        <dbReference type="Proteomes" id="UP000887581"/>
    </source>
</evidence>
<dbReference type="InterPro" id="IPR000152">
    <property type="entry name" value="EGF-type_Asp/Asn_hydroxyl_site"/>
</dbReference>
<reference evidence="8" key="1">
    <citation type="submission" date="2022-11" db="UniProtKB">
        <authorList>
            <consortium name="WormBaseParasite"/>
        </authorList>
    </citation>
    <scope>IDENTIFICATION</scope>
</reference>
<feature type="disulfide bond" evidence="3">
    <location>
        <begin position="112"/>
        <end position="121"/>
    </location>
</feature>
<keyword evidence="1 3" id="KW-0245">EGF-like domain</keyword>
<evidence type="ECO:0000256" key="3">
    <source>
        <dbReference type="PROSITE-ProRule" id="PRU00076"/>
    </source>
</evidence>
<dbReference type="PROSITE" id="PS01187">
    <property type="entry name" value="EGF_CA"/>
    <property type="match status" value="1"/>
</dbReference>
<dbReference type="PROSITE" id="PS00022">
    <property type="entry name" value="EGF_1"/>
    <property type="match status" value="1"/>
</dbReference>
<protein>
    <submittedName>
        <fullName evidence="8">EGF-like domain-containing protein</fullName>
    </submittedName>
</protein>
<dbReference type="PROSITE" id="PS01186">
    <property type="entry name" value="EGF_2"/>
    <property type="match status" value="1"/>
</dbReference>